<dbReference type="Proteomes" id="UP000268016">
    <property type="component" value="Unassembled WGS sequence"/>
</dbReference>
<accession>A0A3N2QRH0</accession>
<sequence>MSDQEIGRSLASLRRMPLIRNHCLPIGQSILLARSGSACTSPVKRFSRRVTSGYFRISSVEDSR</sequence>
<keyword evidence="2" id="KW-1185">Reference proteome</keyword>
<protein>
    <submittedName>
        <fullName evidence="1">Uncharacterized protein</fullName>
    </submittedName>
</protein>
<comment type="caution">
    <text evidence="1">The sequence shown here is derived from an EMBL/GenBank/DDBJ whole genome shotgun (WGS) entry which is preliminary data.</text>
</comment>
<dbReference type="AlphaFoldDB" id="A0A3N2QRH0"/>
<dbReference type="EMBL" id="RDRB01000011">
    <property type="protein sequence ID" value="ROT97803.1"/>
    <property type="molecule type" value="Genomic_DNA"/>
</dbReference>
<evidence type="ECO:0000313" key="2">
    <source>
        <dbReference type="Proteomes" id="UP000268016"/>
    </source>
</evidence>
<proteinExistence type="predicted"/>
<reference evidence="1 2" key="1">
    <citation type="submission" date="2018-10" db="EMBL/GenBank/DDBJ databases">
        <title>Histidinibacterium lentulum gen. nov., sp. nov., a marine bacterium from the culture broth of Picochlorum sp. 122.</title>
        <authorList>
            <person name="Wang G."/>
        </authorList>
    </citation>
    <scope>NUCLEOTIDE SEQUENCE [LARGE SCALE GENOMIC DNA]</scope>
    <source>
        <strain evidence="1 2">B17</strain>
    </source>
</reference>
<gene>
    <name evidence="1" type="ORF">EAT49_18555</name>
</gene>
<organism evidence="1 2">
    <name type="scientific">Histidinibacterium lentulum</name>
    <dbReference type="NCBI Taxonomy" id="2480588"/>
    <lineage>
        <taxon>Bacteria</taxon>
        <taxon>Pseudomonadati</taxon>
        <taxon>Pseudomonadota</taxon>
        <taxon>Alphaproteobacteria</taxon>
        <taxon>Rhodobacterales</taxon>
        <taxon>Paracoccaceae</taxon>
        <taxon>Histidinibacterium</taxon>
    </lineage>
</organism>
<name>A0A3N2QRH0_9RHOB</name>
<evidence type="ECO:0000313" key="1">
    <source>
        <dbReference type="EMBL" id="ROT97803.1"/>
    </source>
</evidence>